<dbReference type="STRING" id="35608.A0A2U1Q553"/>
<dbReference type="GO" id="GO:0004714">
    <property type="term" value="F:transmembrane receptor protein tyrosine kinase activity"/>
    <property type="evidence" value="ECO:0007669"/>
    <property type="project" value="InterPro"/>
</dbReference>
<dbReference type="InterPro" id="IPR011009">
    <property type="entry name" value="Kinase-like_dom_sf"/>
</dbReference>
<comment type="caution">
    <text evidence="2">The sequence shown here is derived from an EMBL/GenBank/DDBJ whole genome shotgun (WGS) entry which is preliminary data.</text>
</comment>
<dbReference type="EMBL" id="PKPP01000411">
    <property type="protein sequence ID" value="PWA93103.1"/>
    <property type="molecule type" value="Genomic_DNA"/>
</dbReference>
<dbReference type="InterPro" id="IPR000719">
    <property type="entry name" value="Prot_kinase_dom"/>
</dbReference>
<dbReference type="PANTHER" id="PTHR27003:SF326">
    <property type="entry name" value="PROTEIN KINASE DOMAIN-CONTAINING PROTEIN"/>
    <property type="match status" value="1"/>
</dbReference>
<dbReference type="AlphaFoldDB" id="A0A2U1Q553"/>
<dbReference type="PANTHER" id="PTHR27003">
    <property type="entry name" value="OS07G0166700 PROTEIN"/>
    <property type="match status" value="1"/>
</dbReference>
<dbReference type="Gene3D" id="1.10.510.10">
    <property type="entry name" value="Transferase(Phosphotransferase) domain 1"/>
    <property type="match status" value="1"/>
</dbReference>
<gene>
    <name evidence="2" type="ORF">CTI12_AA074110</name>
</gene>
<dbReference type="GO" id="GO:0009506">
    <property type="term" value="C:plasmodesma"/>
    <property type="evidence" value="ECO:0007669"/>
    <property type="project" value="TreeGrafter"/>
</dbReference>
<sequence>MDPVAGMPAHMYSRDIPRIPIIPLEEIKQATNHFAKQNIIQKKSDDTWIVHKGELSGKKLAFISIRRYYINSLDLNVLNELTKHKNIVSIFGSCEEHITDRILVLEHPTRGGLDKYVSSTEHLIWLTRLEICLDIASGLHYLQNHPKGLDFHHECLTSASIHLDENWQAKIQLITPRALASAPSTSLRLGKLGYVDPLYMQTGRQQSEIYSVGVILFELLCARPAVTYDEEGGEQFLSKLARSHYEKRTLIEIIDPVLWVQMNRDSFTVFSELAYQCLSEDLSIRPTISAVKKQLKKARKLQQVSHSQFLKG</sequence>
<accession>A0A2U1Q553</accession>
<dbReference type="Pfam" id="PF07714">
    <property type="entry name" value="PK_Tyr_Ser-Thr"/>
    <property type="match status" value="1"/>
</dbReference>
<dbReference type="InterPro" id="IPR045272">
    <property type="entry name" value="ANXUR1/2-like"/>
</dbReference>
<dbReference type="SUPFAM" id="SSF56112">
    <property type="entry name" value="Protein kinase-like (PK-like)"/>
    <property type="match status" value="1"/>
</dbReference>
<evidence type="ECO:0000313" key="3">
    <source>
        <dbReference type="Proteomes" id="UP000245207"/>
    </source>
</evidence>
<reference evidence="2 3" key="1">
    <citation type="journal article" date="2018" name="Mol. Plant">
        <title>The genome of Artemisia annua provides insight into the evolution of Asteraceae family and artemisinin biosynthesis.</title>
        <authorList>
            <person name="Shen Q."/>
            <person name="Zhang L."/>
            <person name="Liao Z."/>
            <person name="Wang S."/>
            <person name="Yan T."/>
            <person name="Shi P."/>
            <person name="Liu M."/>
            <person name="Fu X."/>
            <person name="Pan Q."/>
            <person name="Wang Y."/>
            <person name="Lv Z."/>
            <person name="Lu X."/>
            <person name="Zhang F."/>
            <person name="Jiang W."/>
            <person name="Ma Y."/>
            <person name="Chen M."/>
            <person name="Hao X."/>
            <person name="Li L."/>
            <person name="Tang Y."/>
            <person name="Lv G."/>
            <person name="Zhou Y."/>
            <person name="Sun X."/>
            <person name="Brodelius P.E."/>
            <person name="Rose J.K.C."/>
            <person name="Tang K."/>
        </authorList>
    </citation>
    <scope>NUCLEOTIDE SEQUENCE [LARGE SCALE GENOMIC DNA]</scope>
    <source>
        <strain evidence="3">cv. Huhao1</strain>
        <tissue evidence="2">Leaf</tissue>
    </source>
</reference>
<dbReference type="Proteomes" id="UP000245207">
    <property type="component" value="Unassembled WGS sequence"/>
</dbReference>
<proteinExistence type="predicted"/>
<dbReference type="OrthoDB" id="75710at2759"/>
<dbReference type="GO" id="GO:0005524">
    <property type="term" value="F:ATP binding"/>
    <property type="evidence" value="ECO:0007669"/>
    <property type="project" value="InterPro"/>
</dbReference>
<keyword evidence="3" id="KW-1185">Reference proteome</keyword>
<dbReference type="PROSITE" id="PS50011">
    <property type="entry name" value="PROTEIN_KINASE_DOM"/>
    <property type="match status" value="1"/>
</dbReference>
<dbReference type="Gene3D" id="3.30.200.20">
    <property type="entry name" value="Phosphorylase Kinase, domain 1"/>
    <property type="match status" value="1"/>
</dbReference>
<name>A0A2U1Q553_ARTAN</name>
<organism evidence="2 3">
    <name type="scientific">Artemisia annua</name>
    <name type="common">Sweet wormwood</name>
    <dbReference type="NCBI Taxonomy" id="35608"/>
    <lineage>
        <taxon>Eukaryota</taxon>
        <taxon>Viridiplantae</taxon>
        <taxon>Streptophyta</taxon>
        <taxon>Embryophyta</taxon>
        <taxon>Tracheophyta</taxon>
        <taxon>Spermatophyta</taxon>
        <taxon>Magnoliopsida</taxon>
        <taxon>eudicotyledons</taxon>
        <taxon>Gunneridae</taxon>
        <taxon>Pentapetalae</taxon>
        <taxon>asterids</taxon>
        <taxon>campanulids</taxon>
        <taxon>Asterales</taxon>
        <taxon>Asteraceae</taxon>
        <taxon>Asteroideae</taxon>
        <taxon>Anthemideae</taxon>
        <taxon>Artemisiinae</taxon>
        <taxon>Artemisia</taxon>
    </lineage>
</organism>
<evidence type="ECO:0000313" key="2">
    <source>
        <dbReference type="EMBL" id="PWA93103.1"/>
    </source>
</evidence>
<dbReference type="InterPro" id="IPR001245">
    <property type="entry name" value="Ser-Thr/Tyr_kinase_cat_dom"/>
</dbReference>
<feature type="domain" description="Protein kinase" evidence="1">
    <location>
        <begin position="1"/>
        <end position="309"/>
    </location>
</feature>
<evidence type="ECO:0000259" key="1">
    <source>
        <dbReference type="PROSITE" id="PS50011"/>
    </source>
</evidence>
<protein>
    <submittedName>
        <fullName evidence="2">Phloem protein 2-like protein</fullName>
    </submittedName>
</protein>
<dbReference type="GO" id="GO:0005886">
    <property type="term" value="C:plasma membrane"/>
    <property type="evidence" value="ECO:0007669"/>
    <property type="project" value="TreeGrafter"/>
</dbReference>